<accession>A0A443NNV8</accession>
<evidence type="ECO:0000313" key="2">
    <source>
        <dbReference type="Proteomes" id="UP000283530"/>
    </source>
</evidence>
<dbReference type="EMBL" id="QPKB01000003">
    <property type="protein sequence ID" value="RWR80181.1"/>
    <property type="molecule type" value="Genomic_DNA"/>
</dbReference>
<name>A0A443NNV8_9MAGN</name>
<evidence type="ECO:0000313" key="1">
    <source>
        <dbReference type="EMBL" id="RWR80181.1"/>
    </source>
</evidence>
<protein>
    <submittedName>
        <fullName evidence="1">GNAT domain-containing protein</fullName>
    </submittedName>
</protein>
<sequence>MGSSTQRPRCKSFVIAAAADSSLPEKILFPDQLQLSQKRGKSIYHLFPTLAGCRPQIHLSSTNHIIILSPIITFIMSTSPSSPLHHAPILSVPTLPPSSLDDFMVWATDDHVSRFCTWDTYTNKEDALNYLKEKVLPHPWI</sequence>
<dbReference type="Proteomes" id="UP000283530">
    <property type="component" value="Unassembled WGS sequence"/>
</dbReference>
<reference evidence="1 2" key="1">
    <citation type="journal article" date="2019" name="Nat. Plants">
        <title>Stout camphor tree genome fills gaps in understanding of flowering plant genome evolution.</title>
        <authorList>
            <person name="Chaw S.M."/>
            <person name="Liu Y.C."/>
            <person name="Wu Y.W."/>
            <person name="Wang H.Y."/>
            <person name="Lin C.I."/>
            <person name="Wu C.S."/>
            <person name="Ke H.M."/>
            <person name="Chang L.Y."/>
            <person name="Hsu C.Y."/>
            <person name="Yang H.T."/>
            <person name="Sudianto E."/>
            <person name="Hsu M.H."/>
            <person name="Wu K.P."/>
            <person name="Wang L.N."/>
            <person name="Leebens-Mack J.H."/>
            <person name="Tsai I.J."/>
        </authorList>
    </citation>
    <scope>NUCLEOTIDE SEQUENCE [LARGE SCALE GENOMIC DNA]</scope>
    <source>
        <strain evidence="2">cv. Chaw 1501</strain>
        <tissue evidence="1">Young leaves</tissue>
    </source>
</reference>
<keyword evidence="2" id="KW-1185">Reference proteome</keyword>
<dbReference type="PANTHER" id="PTHR46067">
    <property type="entry name" value="ACYL-COA N-ACYLTRANSFERASES (NAT) SUPERFAMILY PROTEIN"/>
    <property type="match status" value="1"/>
</dbReference>
<dbReference type="PANTHER" id="PTHR46067:SF27">
    <property type="entry name" value="ACYL-COA N-ACYLTRANSFERASES (NAT) SUPERFAMILY PROTEIN"/>
    <property type="match status" value="1"/>
</dbReference>
<comment type="caution">
    <text evidence="1">The sequence shown here is derived from an EMBL/GenBank/DDBJ whole genome shotgun (WGS) entry which is preliminary data.</text>
</comment>
<gene>
    <name evidence="1" type="ORF">CKAN_00880700</name>
</gene>
<proteinExistence type="predicted"/>
<dbReference type="AlphaFoldDB" id="A0A443NNV8"/>
<dbReference type="OrthoDB" id="630895at2759"/>
<organism evidence="1 2">
    <name type="scientific">Cinnamomum micranthum f. kanehirae</name>
    <dbReference type="NCBI Taxonomy" id="337451"/>
    <lineage>
        <taxon>Eukaryota</taxon>
        <taxon>Viridiplantae</taxon>
        <taxon>Streptophyta</taxon>
        <taxon>Embryophyta</taxon>
        <taxon>Tracheophyta</taxon>
        <taxon>Spermatophyta</taxon>
        <taxon>Magnoliopsida</taxon>
        <taxon>Magnoliidae</taxon>
        <taxon>Laurales</taxon>
        <taxon>Lauraceae</taxon>
        <taxon>Cinnamomum</taxon>
    </lineage>
</organism>
<dbReference type="STRING" id="337451.A0A443NNV8"/>